<dbReference type="Proteomes" id="UP000176204">
    <property type="component" value="Chromosome I"/>
</dbReference>
<evidence type="ECO:0000256" key="1">
    <source>
        <dbReference type="SAM" id="MobiDB-lite"/>
    </source>
</evidence>
<organism evidence="2 3">
    <name type="scientific">Akkermansia glycaniphila</name>
    <dbReference type="NCBI Taxonomy" id="1679444"/>
    <lineage>
        <taxon>Bacteria</taxon>
        <taxon>Pseudomonadati</taxon>
        <taxon>Verrucomicrobiota</taxon>
        <taxon>Verrucomicrobiia</taxon>
        <taxon>Verrucomicrobiales</taxon>
        <taxon>Akkermansiaceae</taxon>
        <taxon>Akkermansia</taxon>
    </lineage>
</organism>
<dbReference type="AlphaFoldDB" id="A0A1H6M579"/>
<reference evidence="3" key="1">
    <citation type="submission" date="2016-09" db="EMBL/GenBank/DDBJ databases">
        <authorList>
            <person name="Koehorst J."/>
        </authorList>
    </citation>
    <scope>NUCLEOTIDE SEQUENCE [LARGE SCALE GENOMIC DNA]</scope>
</reference>
<proteinExistence type="predicted"/>
<protein>
    <submittedName>
        <fullName evidence="2">Uncharacterized protein</fullName>
    </submittedName>
</protein>
<feature type="region of interest" description="Disordered" evidence="1">
    <location>
        <begin position="135"/>
        <end position="166"/>
    </location>
</feature>
<name>A0A1H6M579_9BACT</name>
<evidence type="ECO:0000313" key="3">
    <source>
        <dbReference type="Proteomes" id="UP000176204"/>
    </source>
</evidence>
<dbReference type="KEGG" id="agl:PYTT_2135"/>
<feature type="region of interest" description="Disordered" evidence="1">
    <location>
        <begin position="1"/>
        <end position="21"/>
    </location>
</feature>
<accession>A0A1H6M579</accession>
<sequence>MRKTTSTRMPRHILHKRHISSSASANPYLSTACLTHSGKSSINPYSAEPKETPNNTSSPSIKTLSVKNKRPSQHRMPNRLTRRIADAHAASALKNHAKTTIRITQATSNKKHDTLSKRISKYNTPHKATMYYTETHSSCRNNSENAYSRTNIAPPKQSPPTRKKPCPLDLQSLIDTILPCGFPELSPSCSASS</sequence>
<feature type="compositionally biased region" description="Basic residues" evidence="1">
    <location>
        <begin position="1"/>
        <end position="19"/>
    </location>
</feature>
<feature type="compositionally biased region" description="Polar residues" evidence="1">
    <location>
        <begin position="135"/>
        <end position="151"/>
    </location>
</feature>
<keyword evidence="3" id="KW-1185">Reference proteome</keyword>
<evidence type="ECO:0000313" key="2">
    <source>
        <dbReference type="EMBL" id="SEH96463.1"/>
    </source>
</evidence>
<gene>
    <name evidence="2" type="ORF">PYTT_2135</name>
</gene>
<dbReference type="PROSITE" id="PS51257">
    <property type="entry name" value="PROKAR_LIPOPROTEIN"/>
    <property type="match status" value="1"/>
</dbReference>
<dbReference type="EMBL" id="LT629973">
    <property type="protein sequence ID" value="SEH96463.1"/>
    <property type="molecule type" value="Genomic_DNA"/>
</dbReference>
<feature type="compositionally biased region" description="Polar residues" evidence="1">
    <location>
        <begin position="52"/>
        <end position="66"/>
    </location>
</feature>
<feature type="region of interest" description="Disordered" evidence="1">
    <location>
        <begin position="43"/>
        <end position="75"/>
    </location>
</feature>
<dbReference type="STRING" id="1679444.PYTT_2135"/>